<dbReference type="Gene3D" id="4.10.240.10">
    <property type="entry name" value="Zn(2)-C6 fungal-type DNA-binding domain"/>
    <property type="match status" value="1"/>
</dbReference>
<name>A0A0N1P170_9EURO</name>
<evidence type="ECO:0000256" key="3">
    <source>
        <dbReference type="ARBA" id="ARBA00023015"/>
    </source>
</evidence>
<evidence type="ECO:0000256" key="4">
    <source>
        <dbReference type="ARBA" id="ARBA00023125"/>
    </source>
</evidence>
<feature type="domain" description="Zn(2)-C6 fungal-type" evidence="8">
    <location>
        <begin position="36"/>
        <end position="67"/>
    </location>
</feature>
<dbReference type="SMART" id="SM00906">
    <property type="entry name" value="Fungal_trans"/>
    <property type="match status" value="1"/>
</dbReference>
<organism evidence="9 10">
    <name type="scientific">Cyphellophora attinorum</name>
    <dbReference type="NCBI Taxonomy" id="1664694"/>
    <lineage>
        <taxon>Eukaryota</taxon>
        <taxon>Fungi</taxon>
        <taxon>Dikarya</taxon>
        <taxon>Ascomycota</taxon>
        <taxon>Pezizomycotina</taxon>
        <taxon>Eurotiomycetes</taxon>
        <taxon>Chaetothyriomycetidae</taxon>
        <taxon>Chaetothyriales</taxon>
        <taxon>Cyphellophoraceae</taxon>
        <taxon>Cyphellophora</taxon>
    </lineage>
</organism>
<dbReference type="CDD" id="cd00067">
    <property type="entry name" value="GAL4"/>
    <property type="match status" value="1"/>
</dbReference>
<evidence type="ECO:0000313" key="9">
    <source>
        <dbReference type="EMBL" id="KPI40180.1"/>
    </source>
</evidence>
<evidence type="ECO:0000256" key="2">
    <source>
        <dbReference type="ARBA" id="ARBA00022723"/>
    </source>
</evidence>
<protein>
    <submittedName>
        <fullName evidence="9">Putative transcriptional regulatory protein</fullName>
    </submittedName>
</protein>
<dbReference type="SUPFAM" id="SSF57701">
    <property type="entry name" value="Zn2/Cys6 DNA-binding domain"/>
    <property type="match status" value="1"/>
</dbReference>
<dbReference type="PROSITE" id="PS50048">
    <property type="entry name" value="ZN2_CY6_FUNGAL_2"/>
    <property type="match status" value="1"/>
</dbReference>
<dbReference type="GO" id="GO:0005634">
    <property type="term" value="C:nucleus"/>
    <property type="evidence" value="ECO:0007669"/>
    <property type="project" value="UniProtKB-SubCell"/>
</dbReference>
<evidence type="ECO:0000259" key="8">
    <source>
        <dbReference type="PROSITE" id="PS50048"/>
    </source>
</evidence>
<feature type="region of interest" description="Disordered" evidence="7">
    <location>
        <begin position="103"/>
        <end position="137"/>
    </location>
</feature>
<dbReference type="RefSeq" id="XP_018000143.1">
    <property type="nucleotide sequence ID" value="XM_018140199.1"/>
</dbReference>
<dbReference type="GO" id="GO:0003677">
    <property type="term" value="F:DNA binding"/>
    <property type="evidence" value="ECO:0007669"/>
    <property type="project" value="UniProtKB-KW"/>
</dbReference>
<proteinExistence type="predicted"/>
<dbReference type="PANTHER" id="PTHR31001">
    <property type="entry name" value="UNCHARACTERIZED TRANSCRIPTIONAL REGULATORY PROTEIN"/>
    <property type="match status" value="1"/>
</dbReference>
<dbReference type="STRING" id="1664694.A0A0N1P170"/>
<keyword evidence="3" id="KW-0805">Transcription regulation</keyword>
<dbReference type="InterPro" id="IPR001138">
    <property type="entry name" value="Zn2Cys6_DnaBD"/>
</dbReference>
<keyword evidence="2" id="KW-0479">Metal-binding</keyword>
<dbReference type="GO" id="GO:0006351">
    <property type="term" value="P:DNA-templated transcription"/>
    <property type="evidence" value="ECO:0007669"/>
    <property type="project" value="InterPro"/>
</dbReference>
<dbReference type="InterPro" id="IPR007219">
    <property type="entry name" value="XnlR_reg_dom"/>
</dbReference>
<dbReference type="PANTHER" id="PTHR31001:SF49">
    <property type="entry name" value="ZN(II)2CYS6 TRANSCRIPTION FACTOR (EUROFUNG)"/>
    <property type="match status" value="1"/>
</dbReference>
<dbReference type="Pfam" id="PF04082">
    <property type="entry name" value="Fungal_trans"/>
    <property type="match status" value="1"/>
</dbReference>
<keyword evidence="5" id="KW-0804">Transcription</keyword>
<dbReference type="InterPro" id="IPR036864">
    <property type="entry name" value="Zn2-C6_fun-type_DNA-bd_sf"/>
</dbReference>
<comment type="caution">
    <text evidence="9">The sequence shown here is derived from an EMBL/GenBank/DDBJ whole genome shotgun (WGS) entry which is preliminary data.</text>
</comment>
<keyword evidence="10" id="KW-1185">Reference proteome</keyword>
<keyword evidence="6" id="KW-0539">Nucleus</keyword>
<evidence type="ECO:0000256" key="7">
    <source>
        <dbReference type="SAM" id="MobiDB-lite"/>
    </source>
</evidence>
<dbReference type="VEuPathDB" id="FungiDB:AB675_11360"/>
<dbReference type="InterPro" id="IPR050613">
    <property type="entry name" value="Sec_Metabolite_Reg"/>
</dbReference>
<evidence type="ECO:0000256" key="6">
    <source>
        <dbReference type="ARBA" id="ARBA00023242"/>
    </source>
</evidence>
<dbReference type="CDD" id="cd12148">
    <property type="entry name" value="fungal_TF_MHR"/>
    <property type="match status" value="1"/>
</dbReference>
<dbReference type="GeneID" id="28732079"/>
<evidence type="ECO:0000256" key="5">
    <source>
        <dbReference type="ARBA" id="ARBA00023163"/>
    </source>
</evidence>
<keyword evidence="4" id="KW-0238">DNA-binding</keyword>
<evidence type="ECO:0000313" key="10">
    <source>
        <dbReference type="Proteomes" id="UP000038010"/>
    </source>
</evidence>
<dbReference type="GO" id="GO:0008270">
    <property type="term" value="F:zinc ion binding"/>
    <property type="evidence" value="ECO:0007669"/>
    <property type="project" value="InterPro"/>
</dbReference>
<dbReference type="AlphaFoldDB" id="A0A0N1P170"/>
<accession>A0A0N1P170</accession>
<feature type="region of interest" description="Disordered" evidence="7">
    <location>
        <begin position="163"/>
        <end position="183"/>
    </location>
</feature>
<dbReference type="PROSITE" id="PS00463">
    <property type="entry name" value="ZN2_CY6_FUNGAL_1"/>
    <property type="match status" value="1"/>
</dbReference>
<feature type="compositionally biased region" description="Polar residues" evidence="7">
    <location>
        <begin position="163"/>
        <end position="176"/>
    </location>
</feature>
<comment type="subcellular location">
    <subcellularLocation>
        <location evidence="1">Nucleus</location>
    </subcellularLocation>
</comment>
<dbReference type="Proteomes" id="UP000038010">
    <property type="component" value="Unassembled WGS sequence"/>
</dbReference>
<feature type="compositionally biased region" description="Polar residues" evidence="7">
    <location>
        <begin position="103"/>
        <end position="125"/>
    </location>
</feature>
<dbReference type="SMART" id="SM00066">
    <property type="entry name" value="GAL4"/>
    <property type="match status" value="1"/>
</dbReference>
<dbReference type="Pfam" id="PF00172">
    <property type="entry name" value="Zn_clus"/>
    <property type="match status" value="1"/>
</dbReference>
<evidence type="ECO:0000256" key="1">
    <source>
        <dbReference type="ARBA" id="ARBA00004123"/>
    </source>
</evidence>
<dbReference type="GO" id="GO:0000981">
    <property type="term" value="F:DNA-binding transcription factor activity, RNA polymerase II-specific"/>
    <property type="evidence" value="ECO:0007669"/>
    <property type="project" value="InterPro"/>
</dbReference>
<dbReference type="EMBL" id="LFJN01000013">
    <property type="protein sequence ID" value="KPI40180.1"/>
    <property type="molecule type" value="Genomic_DNA"/>
</dbReference>
<reference evidence="9 10" key="1">
    <citation type="submission" date="2015-06" db="EMBL/GenBank/DDBJ databases">
        <title>Draft genome of the ant-associated black yeast Phialophora attae CBS 131958.</title>
        <authorList>
            <person name="Moreno L.F."/>
            <person name="Stielow B.J."/>
            <person name="de Hoog S."/>
            <person name="Vicente V.A."/>
            <person name="Weiss V.A."/>
            <person name="de Vries M."/>
            <person name="Cruz L.M."/>
            <person name="Souza E.M."/>
        </authorList>
    </citation>
    <scope>NUCLEOTIDE SEQUENCE [LARGE SCALE GENOMIC DNA]</scope>
    <source>
        <strain evidence="9 10">CBS 131958</strain>
    </source>
</reference>
<dbReference type="OrthoDB" id="5431381at2759"/>
<gene>
    <name evidence="9" type="ORF">AB675_11360</name>
</gene>
<sequence length="455" mass="51003">MSNDISPFVHKFRATGDAFSSNASGKVIKRNRQPLSCLPCRQRKLKCSRQQPCETCAKRGDEALCVYGSKSTGQSHDGGKSDAPKAKAQDRLRQLEQLVMSMVDSSGQKSDPSSALTPESASSGDVQGVLSRDASGDTSKYVGSTHWAAILENIQDLKTTLSVDDSPEESQANHTEPPNLADRDCLFGYSQPMALPQILAQYLPSRQQADRLMSVYFNAQYMTMPHTHTYQFQKQYEKFWENPSEVSPHWLSVLFSICCIGARLMEVARSTAASPNNEEAGVFKQYLNASGYCIRLGGFEPARWVLESLSLYCQCRLLQSTDPSRQVGLVFTVLVHLAYRMAYHRDPDILGNFSPFEGEMRRRVWAMIRQFDLMASFQLGLPANVVPDSWDTKMPRNLLDSDFNEDTKVLPPSRPESEPTKILYFIVKSRLMGCFSKICSQAMLFKTSTQAEIML</sequence>